<comment type="caution">
    <text evidence="5">The sequence shown here is derived from an EMBL/GenBank/DDBJ whole genome shotgun (WGS) entry which is preliminary data.</text>
</comment>
<evidence type="ECO:0000256" key="3">
    <source>
        <dbReference type="ARBA" id="ARBA00022801"/>
    </source>
</evidence>
<keyword evidence="3" id="KW-0378">Hydrolase</keyword>
<keyword evidence="1" id="KW-1277">Toxin-antitoxin system</keyword>
<evidence type="ECO:0000256" key="4">
    <source>
        <dbReference type="ARBA" id="ARBA00024207"/>
    </source>
</evidence>
<proteinExistence type="inferred from homology"/>
<evidence type="ECO:0000256" key="1">
    <source>
        <dbReference type="ARBA" id="ARBA00022649"/>
    </source>
</evidence>
<dbReference type="InterPro" id="IPR037038">
    <property type="entry name" value="HepT-like_sf"/>
</dbReference>
<dbReference type="InterPro" id="IPR052379">
    <property type="entry name" value="Type_VII_TA_RNase"/>
</dbReference>
<dbReference type="EMBL" id="JAHXRS010000016">
    <property type="protein sequence ID" value="MBW6395317.1"/>
    <property type="molecule type" value="Genomic_DNA"/>
</dbReference>
<dbReference type="Proteomes" id="UP000724268">
    <property type="component" value="Unassembled WGS sequence"/>
</dbReference>
<comment type="similarity">
    <text evidence="4">Belongs to the HepT RNase toxin family.</text>
</comment>
<keyword evidence="6" id="KW-1185">Reference proteome</keyword>
<dbReference type="NCBIfam" id="NF047751">
    <property type="entry name" value="HepT_toxin"/>
    <property type="match status" value="1"/>
</dbReference>
<dbReference type="InterPro" id="IPR008201">
    <property type="entry name" value="HepT-like"/>
</dbReference>
<dbReference type="PANTHER" id="PTHR33397">
    <property type="entry name" value="UPF0331 PROTEIN YUTE"/>
    <property type="match status" value="1"/>
</dbReference>
<protein>
    <submittedName>
        <fullName evidence="5">DUF86 domain-containing protein</fullName>
    </submittedName>
</protein>
<evidence type="ECO:0000313" key="6">
    <source>
        <dbReference type="Proteomes" id="UP000724268"/>
    </source>
</evidence>
<accession>A0ABS6ZZ25</accession>
<dbReference type="Pfam" id="PF01934">
    <property type="entry name" value="HepT-like"/>
    <property type="match status" value="1"/>
</dbReference>
<sequence>MDEVLLQKAATIERCLRRIAEEYRGHEAELETNYSRQDAIVLNLLRACEAAIDMAMHVVRLRRLGLPQTSREAFVLLEKAGLISPSLSQRMQAMVGFRNVAVHDYQALSLPILRQILEERLPDFLEFSATLLRTLPDHEA</sequence>
<evidence type="ECO:0000256" key="2">
    <source>
        <dbReference type="ARBA" id="ARBA00022722"/>
    </source>
</evidence>
<dbReference type="RefSeq" id="WP_219759837.1">
    <property type="nucleotide sequence ID" value="NZ_JAHXRS010000016.1"/>
</dbReference>
<reference evidence="5 6" key="1">
    <citation type="submission" date="2021-07" db="EMBL/GenBank/DDBJ databases">
        <title>Thermus aquaticus gen. n. and sp. n., a nonsporulating extreme thermophile.</title>
        <authorList>
            <person name="Hu C.-J."/>
            <person name="Li W.-J."/>
            <person name="Xian W.-D."/>
        </authorList>
    </citation>
    <scope>NUCLEOTIDE SEQUENCE [LARGE SCALE GENOMIC DNA]</scope>
    <source>
        <strain evidence="5 6">SYSU G05001</strain>
    </source>
</reference>
<keyword evidence="2" id="KW-0540">Nuclease</keyword>
<dbReference type="Gene3D" id="1.20.120.580">
    <property type="entry name" value="bsu32300-like"/>
    <property type="match status" value="1"/>
</dbReference>
<name>A0ABS6ZZ25_9DEIN</name>
<gene>
    <name evidence="5" type="ORF">KZX47_09180</name>
</gene>
<evidence type="ECO:0000313" key="5">
    <source>
        <dbReference type="EMBL" id="MBW6395317.1"/>
    </source>
</evidence>
<organism evidence="5 6">
    <name type="scientific">Thermus brevis</name>
    <dbReference type="NCBI Taxonomy" id="2862456"/>
    <lineage>
        <taxon>Bacteria</taxon>
        <taxon>Thermotogati</taxon>
        <taxon>Deinococcota</taxon>
        <taxon>Deinococci</taxon>
        <taxon>Thermales</taxon>
        <taxon>Thermaceae</taxon>
        <taxon>Thermus</taxon>
    </lineage>
</organism>
<dbReference type="PANTHER" id="PTHR33397:SF3">
    <property type="entry name" value="MRNA NUCLEASE HEPT"/>
    <property type="match status" value="1"/>
</dbReference>